<proteinExistence type="predicted"/>
<feature type="transmembrane region" description="Helical" evidence="1">
    <location>
        <begin position="39"/>
        <end position="61"/>
    </location>
</feature>
<evidence type="ECO:0000256" key="1">
    <source>
        <dbReference type="SAM" id="Phobius"/>
    </source>
</evidence>
<sequence>MLPNIVLSQNIFIVGGLFSAFSGVYELYHTTLEQSNINILMRVGAHMTGGFIYGMSLTYFWQLPTALSLYKLGEGFYGR</sequence>
<evidence type="ECO:0000313" key="2">
    <source>
        <dbReference type="EMBL" id="QHS87439.1"/>
    </source>
</evidence>
<name>A0A6C0B7B3_9ZZZZ</name>
<keyword evidence="1" id="KW-0812">Transmembrane</keyword>
<keyword evidence="1" id="KW-0472">Membrane</keyword>
<organism evidence="2">
    <name type="scientific">viral metagenome</name>
    <dbReference type="NCBI Taxonomy" id="1070528"/>
    <lineage>
        <taxon>unclassified sequences</taxon>
        <taxon>metagenomes</taxon>
        <taxon>organismal metagenomes</taxon>
    </lineage>
</organism>
<reference evidence="2" key="1">
    <citation type="journal article" date="2020" name="Nature">
        <title>Giant virus diversity and host interactions through global metagenomics.</title>
        <authorList>
            <person name="Schulz F."/>
            <person name="Roux S."/>
            <person name="Paez-Espino D."/>
            <person name="Jungbluth S."/>
            <person name="Walsh D.A."/>
            <person name="Denef V.J."/>
            <person name="McMahon K.D."/>
            <person name="Konstantinidis K.T."/>
            <person name="Eloe-Fadrosh E.A."/>
            <person name="Kyrpides N.C."/>
            <person name="Woyke T."/>
        </authorList>
    </citation>
    <scope>NUCLEOTIDE SEQUENCE</scope>
    <source>
        <strain evidence="2">GVMAG-M-3300010157-4</strain>
    </source>
</reference>
<keyword evidence="1" id="KW-1133">Transmembrane helix</keyword>
<accession>A0A6C0B7B3</accession>
<protein>
    <submittedName>
        <fullName evidence="2">Uncharacterized protein</fullName>
    </submittedName>
</protein>
<dbReference type="AlphaFoldDB" id="A0A6C0B7B3"/>
<feature type="transmembrane region" description="Helical" evidence="1">
    <location>
        <begin position="6"/>
        <end position="27"/>
    </location>
</feature>
<dbReference type="EMBL" id="MN739081">
    <property type="protein sequence ID" value="QHS87439.1"/>
    <property type="molecule type" value="Genomic_DNA"/>
</dbReference>